<name>A0A371FGX7_MUCPR</name>
<sequence length="71" mass="7605">MRINEEGGKEFIENEMLGSEVGENPKENTMVLHISSVAGITSKKSLKLWGTTLEKKGAGCGIKLCVVGGIR</sequence>
<dbReference type="Proteomes" id="UP000257109">
    <property type="component" value="Unassembled WGS sequence"/>
</dbReference>
<dbReference type="EMBL" id="QJKJ01009143">
    <property type="protein sequence ID" value="RDX77549.1"/>
    <property type="molecule type" value="Genomic_DNA"/>
</dbReference>
<proteinExistence type="predicted"/>
<organism evidence="1 2">
    <name type="scientific">Mucuna pruriens</name>
    <name type="common">Velvet bean</name>
    <name type="synonym">Dolichos pruriens</name>
    <dbReference type="NCBI Taxonomy" id="157652"/>
    <lineage>
        <taxon>Eukaryota</taxon>
        <taxon>Viridiplantae</taxon>
        <taxon>Streptophyta</taxon>
        <taxon>Embryophyta</taxon>
        <taxon>Tracheophyta</taxon>
        <taxon>Spermatophyta</taxon>
        <taxon>Magnoliopsida</taxon>
        <taxon>eudicotyledons</taxon>
        <taxon>Gunneridae</taxon>
        <taxon>Pentapetalae</taxon>
        <taxon>rosids</taxon>
        <taxon>fabids</taxon>
        <taxon>Fabales</taxon>
        <taxon>Fabaceae</taxon>
        <taxon>Papilionoideae</taxon>
        <taxon>50 kb inversion clade</taxon>
        <taxon>NPAAA clade</taxon>
        <taxon>indigoferoid/millettioid clade</taxon>
        <taxon>Phaseoleae</taxon>
        <taxon>Mucuna</taxon>
    </lineage>
</organism>
<evidence type="ECO:0000313" key="1">
    <source>
        <dbReference type="EMBL" id="RDX77549.1"/>
    </source>
</evidence>
<keyword evidence="2" id="KW-1185">Reference proteome</keyword>
<feature type="non-terminal residue" evidence="1">
    <location>
        <position position="1"/>
    </location>
</feature>
<dbReference type="AlphaFoldDB" id="A0A371FGX7"/>
<gene>
    <name evidence="1" type="ORF">CR513_42312</name>
</gene>
<dbReference type="OrthoDB" id="1749187at2759"/>
<reference evidence="1" key="1">
    <citation type="submission" date="2018-05" db="EMBL/GenBank/DDBJ databases">
        <title>Draft genome of Mucuna pruriens seed.</title>
        <authorList>
            <person name="Nnadi N.E."/>
            <person name="Vos R."/>
            <person name="Hasami M.H."/>
            <person name="Devisetty U.K."/>
            <person name="Aguiy J.C."/>
        </authorList>
    </citation>
    <scope>NUCLEOTIDE SEQUENCE [LARGE SCALE GENOMIC DNA]</scope>
    <source>
        <strain evidence="1">JCA_2017</strain>
    </source>
</reference>
<evidence type="ECO:0000313" key="2">
    <source>
        <dbReference type="Proteomes" id="UP000257109"/>
    </source>
</evidence>
<protein>
    <submittedName>
        <fullName evidence="1">Uncharacterized protein</fullName>
    </submittedName>
</protein>
<comment type="caution">
    <text evidence="1">The sequence shown here is derived from an EMBL/GenBank/DDBJ whole genome shotgun (WGS) entry which is preliminary data.</text>
</comment>
<accession>A0A371FGX7</accession>